<sequence length="189" mass="21634">MEEVSERYFIFCFGYNHPEQVAKLVDAPLEEILANSVPCILRGYQRAFAGDSVEGTSVATILKQPETEISSYAVALTKEQIKSLDEFEKYPKWYDRIGVECERPDGTKFDAEVYVQNDHSKFNYPLEEYLFNLAKTDSTFYYLQGNKFDYSNIKIPIIQASNAELTKTHSISLQLEDFAAQIQALITPK</sequence>
<reference evidence="2" key="1">
    <citation type="submission" date="2023-07" db="EMBL/GenBank/DDBJ databases">
        <authorList>
            <consortium name="AG Swart"/>
            <person name="Singh M."/>
            <person name="Singh A."/>
            <person name="Seah K."/>
            <person name="Emmerich C."/>
        </authorList>
    </citation>
    <scope>NUCLEOTIDE SEQUENCE</scope>
    <source>
        <strain evidence="2">DP1</strain>
    </source>
</reference>
<evidence type="ECO:0000313" key="2">
    <source>
        <dbReference type="EMBL" id="CAI2381471.1"/>
    </source>
</evidence>
<dbReference type="Pfam" id="PF06094">
    <property type="entry name" value="GGACT"/>
    <property type="match status" value="1"/>
</dbReference>
<dbReference type="SUPFAM" id="SSF110857">
    <property type="entry name" value="Gamma-glutamyl cyclotransferase-like"/>
    <property type="match status" value="1"/>
</dbReference>
<organism evidence="2 3">
    <name type="scientific">Euplotes crassus</name>
    <dbReference type="NCBI Taxonomy" id="5936"/>
    <lineage>
        <taxon>Eukaryota</taxon>
        <taxon>Sar</taxon>
        <taxon>Alveolata</taxon>
        <taxon>Ciliophora</taxon>
        <taxon>Intramacronucleata</taxon>
        <taxon>Spirotrichea</taxon>
        <taxon>Hypotrichia</taxon>
        <taxon>Euplotida</taxon>
        <taxon>Euplotidae</taxon>
        <taxon>Moneuplotes</taxon>
    </lineage>
</organism>
<dbReference type="AlphaFoldDB" id="A0AAD2D6J7"/>
<keyword evidence="3" id="KW-1185">Reference proteome</keyword>
<dbReference type="EMBL" id="CAMPGE010023544">
    <property type="protein sequence ID" value="CAI2381471.1"/>
    <property type="molecule type" value="Genomic_DNA"/>
</dbReference>
<accession>A0AAD2D6J7</accession>
<dbReference type="CDD" id="cd06661">
    <property type="entry name" value="GGCT_like"/>
    <property type="match status" value="1"/>
</dbReference>
<dbReference type="InterPro" id="IPR009288">
    <property type="entry name" value="AIG2-like_dom"/>
</dbReference>
<feature type="domain" description="Gamma-glutamylcyclotransferase AIG2-like" evidence="1">
    <location>
        <begin position="33"/>
        <end position="120"/>
    </location>
</feature>
<dbReference type="InterPro" id="IPR013024">
    <property type="entry name" value="GGCT-like"/>
</dbReference>
<dbReference type="Proteomes" id="UP001295684">
    <property type="component" value="Unassembled WGS sequence"/>
</dbReference>
<gene>
    <name evidence="2" type="ORF">ECRASSUSDP1_LOCUS22927</name>
</gene>
<dbReference type="InterPro" id="IPR036568">
    <property type="entry name" value="GGCT-like_sf"/>
</dbReference>
<proteinExistence type="predicted"/>
<protein>
    <recommendedName>
        <fullName evidence="1">Gamma-glutamylcyclotransferase AIG2-like domain-containing protein</fullName>
    </recommendedName>
</protein>
<dbReference type="Gene3D" id="3.10.490.10">
    <property type="entry name" value="Gamma-glutamyl cyclotransferase-like"/>
    <property type="match status" value="1"/>
</dbReference>
<evidence type="ECO:0000313" key="3">
    <source>
        <dbReference type="Proteomes" id="UP001295684"/>
    </source>
</evidence>
<comment type="caution">
    <text evidence="2">The sequence shown here is derived from an EMBL/GenBank/DDBJ whole genome shotgun (WGS) entry which is preliminary data.</text>
</comment>
<evidence type="ECO:0000259" key="1">
    <source>
        <dbReference type="Pfam" id="PF06094"/>
    </source>
</evidence>
<name>A0AAD2D6J7_EUPCR</name>